<feature type="domain" description="Translation initiation factor 5A C-terminal" evidence="12">
    <location>
        <begin position="68"/>
        <end position="124"/>
    </location>
</feature>
<dbReference type="InterPro" id="IPR019769">
    <property type="entry name" value="Trans_elong_IF5A_hypusine_site"/>
</dbReference>
<keyword evidence="6 11" id="KW-0396">Initiation factor</keyword>
<dbReference type="GO" id="GO:0045901">
    <property type="term" value="P:positive regulation of translational elongation"/>
    <property type="evidence" value="ECO:0007669"/>
    <property type="project" value="InterPro"/>
</dbReference>
<dbReference type="Gene3D" id="2.30.30.30">
    <property type="match status" value="1"/>
</dbReference>
<evidence type="ECO:0000256" key="1">
    <source>
        <dbReference type="ARBA" id="ARBA00003980"/>
    </source>
</evidence>
<dbReference type="GO" id="GO:0043022">
    <property type="term" value="F:ribosome binding"/>
    <property type="evidence" value="ECO:0007669"/>
    <property type="project" value="InterPro"/>
</dbReference>
<dbReference type="HOGENOM" id="CLU_102600_3_0_2"/>
<dbReference type="NCBIfam" id="NF003076">
    <property type="entry name" value="PRK03999.1"/>
    <property type="match status" value="1"/>
</dbReference>
<dbReference type="SUPFAM" id="SSF50104">
    <property type="entry name" value="Translation proteins SH3-like domain"/>
    <property type="match status" value="1"/>
</dbReference>
<dbReference type="Pfam" id="PF01287">
    <property type="entry name" value="eIF-5a"/>
    <property type="match status" value="1"/>
</dbReference>
<dbReference type="Pfam" id="PF21485">
    <property type="entry name" value="IF5A-like_N"/>
    <property type="match status" value="1"/>
</dbReference>
<dbReference type="InterPro" id="IPR012340">
    <property type="entry name" value="NA-bd_OB-fold"/>
</dbReference>
<feature type="modified residue" description="Hypusine" evidence="11">
    <location>
        <position position="35"/>
    </location>
</feature>
<dbReference type="NCBIfam" id="TIGR00037">
    <property type="entry name" value="eIF_5A"/>
    <property type="match status" value="1"/>
</dbReference>
<keyword evidence="8 11" id="KW-0385">Hypusine</keyword>
<dbReference type="KEGG" id="ave:Arcve_1213"/>
<gene>
    <name evidence="11" type="primary">eif5a</name>
    <name evidence="13" type="ordered locus">Arcve_1213</name>
</gene>
<dbReference type="GO" id="GO:0003746">
    <property type="term" value="F:translation elongation factor activity"/>
    <property type="evidence" value="ECO:0007669"/>
    <property type="project" value="InterPro"/>
</dbReference>
<dbReference type="PIRSF" id="PIRSF003025">
    <property type="entry name" value="eIF5A"/>
    <property type="match status" value="1"/>
</dbReference>
<evidence type="ECO:0000313" key="14">
    <source>
        <dbReference type="Proteomes" id="UP000008136"/>
    </source>
</evidence>
<comment type="function">
    <text evidence="1 11">Functions by promoting the formation of the first peptide bond.</text>
</comment>
<dbReference type="Proteomes" id="UP000008136">
    <property type="component" value="Chromosome"/>
</dbReference>
<keyword evidence="5 11" id="KW-0963">Cytoplasm</keyword>
<dbReference type="GeneID" id="10394330"/>
<evidence type="ECO:0000256" key="6">
    <source>
        <dbReference type="ARBA" id="ARBA00022540"/>
    </source>
</evidence>
<dbReference type="eggNOG" id="arCOG04277">
    <property type="taxonomic scope" value="Archaea"/>
</dbReference>
<dbReference type="InterPro" id="IPR048670">
    <property type="entry name" value="IF5A-like_N"/>
</dbReference>
<dbReference type="InterPro" id="IPR014722">
    <property type="entry name" value="Rib_uL2_dom2"/>
</dbReference>
<dbReference type="GO" id="GO:0005737">
    <property type="term" value="C:cytoplasm"/>
    <property type="evidence" value="ECO:0007669"/>
    <property type="project" value="UniProtKB-SubCell"/>
</dbReference>
<dbReference type="CDD" id="cd04467">
    <property type="entry name" value="S1_aIF5A"/>
    <property type="match status" value="1"/>
</dbReference>
<dbReference type="GO" id="GO:0003723">
    <property type="term" value="F:RNA binding"/>
    <property type="evidence" value="ECO:0007669"/>
    <property type="project" value="InterPro"/>
</dbReference>
<evidence type="ECO:0000313" key="13">
    <source>
        <dbReference type="EMBL" id="AEA47220.1"/>
    </source>
</evidence>
<accession>F2KMM3</accession>
<dbReference type="PROSITE" id="PS00302">
    <property type="entry name" value="IF5A_HYPUSINE"/>
    <property type="match status" value="1"/>
</dbReference>
<name>F2KMM3_ARCVS</name>
<dbReference type="SUPFAM" id="SSF50249">
    <property type="entry name" value="Nucleic acid-binding proteins"/>
    <property type="match status" value="1"/>
</dbReference>
<evidence type="ECO:0000256" key="5">
    <source>
        <dbReference type="ARBA" id="ARBA00022490"/>
    </source>
</evidence>
<protein>
    <recommendedName>
        <fullName evidence="4 11">Translation initiation factor 5A</fullName>
    </recommendedName>
    <alternativeName>
        <fullName evidence="10 11">Hypusine-containing protein</fullName>
    </alternativeName>
    <alternativeName>
        <fullName evidence="9 11">eIF-5A</fullName>
    </alternativeName>
</protein>
<dbReference type="InterPro" id="IPR001884">
    <property type="entry name" value="IF5A-like"/>
</dbReference>
<comment type="similarity">
    <text evidence="3 11">Belongs to the eIF-5A family.</text>
</comment>
<evidence type="ECO:0000256" key="7">
    <source>
        <dbReference type="ARBA" id="ARBA00022917"/>
    </source>
</evidence>
<evidence type="ECO:0000256" key="3">
    <source>
        <dbReference type="ARBA" id="ARBA00006016"/>
    </source>
</evidence>
<dbReference type="GO" id="GO:0003743">
    <property type="term" value="F:translation initiation factor activity"/>
    <property type="evidence" value="ECO:0007669"/>
    <property type="project" value="UniProtKB-UniRule"/>
</dbReference>
<evidence type="ECO:0000256" key="4">
    <source>
        <dbReference type="ARBA" id="ARBA00016327"/>
    </source>
</evidence>
<dbReference type="OrthoDB" id="23689at2157"/>
<evidence type="ECO:0000256" key="8">
    <source>
        <dbReference type="ARBA" id="ARBA00023071"/>
    </source>
</evidence>
<dbReference type="SMART" id="SM01376">
    <property type="entry name" value="eIF-5a"/>
    <property type="match status" value="1"/>
</dbReference>
<dbReference type="InterPro" id="IPR022847">
    <property type="entry name" value="Transl_elong_IF5A_arc"/>
</dbReference>
<proteinExistence type="inferred from homology"/>
<dbReference type="GO" id="GO:0045905">
    <property type="term" value="P:positive regulation of translational termination"/>
    <property type="evidence" value="ECO:0007669"/>
    <property type="project" value="InterPro"/>
</dbReference>
<dbReference type="Gene3D" id="2.40.50.140">
    <property type="entry name" value="Nucleic acid-binding proteins"/>
    <property type="match status" value="1"/>
</dbReference>
<reference evidence="13 14" key="1">
    <citation type="submission" date="2011-03" db="EMBL/GenBank/DDBJ databases">
        <title>The complete genome of Archaeoglobus veneficus SNP6.</title>
        <authorList>
            <consortium name="US DOE Joint Genome Institute (JGI-PGF)"/>
            <person name="Lucas S."/>
            <person name="Copeland A."/>
            <person name="Lapidus A."/>
            <person name="Bruce D."/>
            <person name="Goodwin L."/>
            <person name="Pitluck S."/>
            <person name="Kyrpides N."/>
            <person name="Mavromatis K."/>
            <person name="Pagani I."/>
            <person name="Ivanova N."/>
            <person name="Mikhailova N."/>
            <person name="Lu M."/>
            <person name="Detter J.C."/>
            <person name="Tapia R."/>
            <person name="Han C."/>
            <person name="Land M."/>
            <person name="Hauser L."/>
            <person name="Markowitz V."/>
            <person name="Cheng J.-F."/>
            <person name="Hugenholtz P."/>
            <person name="Woyke T."/>
            <person name="Wu D."/>
            <person name="Spring S."/>
            <person name="Brambilla E."/>
            <person name="Klenk H.-P."/>
            <person name="Eisen J.A."/>
        </authorList>
    </citation>
    <scope>NUCLEOTIDE SEQUENCE [LARGE SCALE GENOMIC DNA]</scope>
    <source>
        <strain evidence="14">SNP6</strain>
    </source>
</reference>
<evidence type="ECO:0000256" key="10">
    <source>
        <dbReference type="ARBA" id="ARBA00032163"/>
    </source>
</evidence>
<keyword evidence="14" id="KW-1185">Reference proteome</keyword>
<evidence type="ECO:0000259" key="12">
    <source>
        <dbReference type="SMART" id="SM01376"/>
    </source>
</evidence>
<organism evidence="13 14">
    <name type="scientific">Archaeoglobus veneficus (strain DSM 11195 / SNP6)</name>
    <dbReference type="NCBI Taxonomy" id="693661"/>
    <lineage>
        <taxon>Archaea</taxon>
        <taxon>Methanobacteriati</taxon>
        <taxon>Methanobacteriota</taxon>
        <taxon>Archaeoglobi</taxon>
        <taxon>Archaeoglobales</taxon>
        <taxon>Archaeoglobaceae</taxon>
        <taxon>Archaeoglobus</taxon>
    </lineage>
</organism>
<dbReference type="STRING" id="693661.Arcve_1213"/>
<dbReference type="InterPro" id="IPR008991">
    <property type="entry name" value="Translation_prot_SH3-like_sf"/>
</dbReference>
<evidence type="ECO:0000256" key="2">
    <source>
        <dbReference type="ARBA" id="ARBA00004496"/>
    </source>
</evidence>
<dbReference type="InterPro" id="IPR020189">
    <property type="entry name" value="IF5A_C"/>
</dbReference>
<dbReference type="EMBL" id="CP002588">
    <property type="protein sequence ID" value="AEA47220.1"/>
    <property type="molecule type" value="Genomic_DNA"/>
</dbReference>
<dbReference type="AlphaFoldDB" id="F2KMM3"/>
<dbReference type="RefSeq" id="WP_013683883.1">
    <property type="nucleotide sequence ID" value="NC_015320.1"/>
</dbReference>
<dbReference type="HAMAP" id="MF_00085">
    <property type="entry name" value="eIF_5A"/>
    <property type="match status" value="1"/>
</dbReference>
<comment type="subcellular location">
    <subcellularLocation>
        <location evidence="2 11">Cytoplasm</location>
    </subcellularLocation>
</comment>
<sequence>MKQQAEVRQLREGGYVIIDDEPCEILSISVSKPGKHGAAKARIDAVGIFDGQKRSIVQPVTAKIYIPIVERKRAQVISVVGNVAQLMDLTTYETFELTVPEGVELEPGKEIFYIESLGKRKIEK</sequence>
<dbReference type="FunFam" id="2.30.30.30:FF:000038">
    <property type="entry name" value="Translation initiation factor 5A"/>
    <property type="match status" value="1"/>
</dbReference>
<dbReference type="PANTHER" id="PTHR11673">
    <property type="entry name" value="TRANSLATION INITIATION FACTOR 5A FAMILY MEMBER"/>
    <property type="match status" value="1"/>
</dbReference>
<evidence type="ECO:0000256" key="11">
    <source>
        <dbReference type="HAMAP-Rule" id="MF_00085"/>
    </source>
</evidence>
<keyword evidence="7 11" id="KW-0648">Protein biosynthesis</keyword>
<evidence type="ECO:0000256" key="9">
    <source>
        <dbReference type="ARBA" id="ARBA00032030"/>
    </source>
</evidence>
<dbReference type="SMR" id="F2KMM3"/>